<evidence type="ECO:0000313" key="3">
    <source>
        <dbReference type="EMBL" id="KIW04341.1"/>
    </source>
</evidence>
<dbReference type="Gene3D" id="3.90.79.10">
    <property type="entry name" value="Nucleoside Triphosphate Pyrophosphohydrolase"/>
    <property type="match status" value="1"/>
</dbReference>
<dbReference type="GO" id="GO:0004081">
    <property type="term" value="F:bis(5'-nucleosyl)-tetraphosphatase (asymmetrical) activity"/>
    <property type="evidence" value="ECO:0007669"/>
    <property type="project" value="TreeGrafter"/>
</dbReference>
<dbReference type="PROSITE" id="PS00893">
    <property type="entry name" value="NUDIX_BOX"/>
    <property type="match status" value="1"/>
</dbReference>
<dbReference type="Pfam" id="PF00293">
    <property type="entry name" value="NUDIX"/>
    <property type="match status" value="1"/>
</dbReference>
<dbReference type="InterPro" id="IPR051325">
    <property type="entry name" value="Nudix_hydrolase_domain"/>
</dbReference>
<dbReference type="InterPro" id="IPR020084">
    <property type="entry name" value="NUDIX_hydrolase_CS"/>
</dbReference>
<accession>A0A0D1XP39</accession>
<dbReference type="EMBL" id="KN847541">
    <property type="protein sequence ID" value="KIW04341.1"/>
    <property type="molecule type" value="Genomic_DNA"/>
</dbReference>
<reference evidence="3 4" key="1">
    <citation type="submission" date="2015-01" db="EMBL/GenBank/DDBJ databases">
        <title>The Genome Sequence of Ochroconis gallopava CBS43764.</title>
        <authorList>
            <consortium name="The Broad Institute Genomics Platform"/>
            <person name="Cuomo C."/>
            <person name="de Hoog S."/>
            <person name="Gorbushina A."/>
            <person name="Stielow B."/>
            <person name="Teixiera M."/>
            <person name="Abouelleil A."/>
            <person name="Chapman S.B."/>
            <person name="Priest M."/>
            <person name="Young S.K."/>
            <person name="Wortman J."/>
            <person name="Nusbaum C."/>
            <person name="Birren B."/>
        </authorList>
    </citation>
    <scope>NUCLEOTIDE SEQUENCE [LARGE SCALE GENOMIC DNA]</scope>
    <source>
        <strain evidence="3 4">CBS 43764</strain>
    </source>
</reference>
<dbReference type="GeneID" id="27312604"/>
<dbReference type="RefSeq" id="XP_016214210.1">
    <property type="nucleotide sequence ID" value="XM_016358008.1"/>
</dbReference>
<proteinExistence type="predicted"/>
<feature type="domain" description="Nudix hydrolase" evidence="2">
    <location>
        <begin position="18"/>
        <end position="174"/>
    </location>
</feature>
<dbReference type="GO" id="GO:0006754">
    <property type="term" value="P:ATP biosynthetic process"/>
    <property type="evidence" value="ECO:0007669"/>
    <property type="project" value="TreeGrafter"/>
</dbReference>
<dbReference type="STRING" id="253628.A0A0D1XP39"/>
<dbReference type="VEuPathDB" id="FungiDB:PV09_04631"/>
<dbReference type="Proteomes" id="UP000053259">
    <property type="component" value="Unassembled WGS sequence"/>
</dbReference>
<dbReference type="HOGENOM" id="CLU_037162_2_2_1"/>
<dbReference type="InParanoid" id="A0A0D1XP39"/>
<evidence type="ECO:0000313" key="4">
    <source>
        <dbReference type="Proteomes" id="UP000053259"/>
    </source>
</evidence>
<name>A0A0D1XP39_9PEZI</name>
<protein>
    <recommendedName>
        <fullName evidence="2">Nudix hydrolase domain-containing protein</fullName>
    </recommendedName>
</protein>
<dbReference type="PANTHER" id="PTHR21340:SF0">
    <property type="entry name" value="BIS(5'-NUCLEOSYL)-TETRAPHOSPHATASE [ASYMMETRICAL]"/>
    <property type="match status" value="1"/>
</dbReference>
<dbReference type="SUPFAM" id="SSF55811">
    <property type="entry name" value="Nudix"/>
    <property type="match status" value="1"/>
</dbReference>
<evidence type="ECO:0000256" key="1">
    <source>
        <dbReference type="ARBA" id="ARBA00022801"/>
    </source>
</evidence>
<dbReference type="AlphaFoldDB" id="A0A0D1XP39"/>
<dbReference type="PROSITE" id="PS51462">
    <property type="entry name" value="NUDIX"/>
    <property type="match status" value="1"/>
</dbReference>
<dbReference type="InterPro" id="IPR015797">
    <property type="entry name" value="NUDIX_hydrolase-like_dom_sf"/>
</dbReference>
<organism evidence="3 4">
    <name type="scientific">Verruconis gallopava</name>
    <dbReference type="NCBI Taxonomy" id="253628"/>
    <lineage>
        <taxon>Eukaryota</taxon>
        <taxon>Fungi</taxon>
        <taxon>Dikarya</taxon>
        <taxon>Ascomycota</taxon>
        <taxon>Pezizomycotina</taxon>
        <taxon>Dothideomycetes</taxon>
        <taxon>Pleosporomycetidae</taxon>
        <taxon>Venturiales</taxon>
        <taxon>Sympoventuriaceae</taxon>
        <taxon>Verruconis</taxon>
    </lineage>
</organism>
<evidence type="ECO:0000259" key="2">
    <source>
        <dbReference type="PROSITE" id="PS51462"/>
    </source>
</evidence>
<dbReference type="PANTHER" id="PTHR21340">
    <property type="entry name" value="DIADENOSINE 5,5-P1,P4-TETRAPHOSPHATE PYROPHOSPHOHYDROLASE MUTT"/>
    <property type="match status" value="1"/>
</dbReference>
<keyword evidence="1" id="KW-0378">Hydrolase</keyword>
<keyword evidence="4" id="KW-1185">Reference proteome</keyword>
<sequence length="186" mass="21043">MSSVKYAKYPTQQYPAEEFVESCGAVPFDLSKRQVYLVHYIAKNEWLLAKGRRDCGESRKDAALREVQEETGLRCRLLPVRMATRAPAPGLSANAKDEARVYDGIVEPFMYTLRTLPAGEGVKLIFWYIAAVDDDNPRGNDGEANYKVTAFDYDEALNTLTYENDRAIVRRAIELVEQTPSVTHSR</sequence>
<gene>
    <name evidence="3" type="ORF">PV09_04631</name>
</gene>
<dbReference type="InterPro" id="IPR000086">
    <property type="entry name" value="NUDIX_hydrolase_dom"/>
</dbReference>
<dbReference type="OrthoDB" id="10259236at2759"/>
<dbReference type="GO" id="GO:0006167">
    <property type="term" value="P:AMP biosynthetic process"/>
    <property type="evidence" value="ECO:0007669"/>
    <property type="project" value="TreeGrafter"/>
</dbReference>